<sequence>MMDMAQAVRNILIEDHSADLNDKITEQKKDLKDKTAQTAQLSPQNSRVLASQTSSMMDMDQAVTLEA</sequence>
<feature type="region of interest" description="Disordered" evidence="1">
    <location>
        <begin position="29"/>
        <end position="67"/>
    </location>
</feature>
<evidence type="ECO:0000256" key="1">
    <source>
        <dbReference type="SAM" id="MobiDB-lite"/>
    </source>
</evidence>
<feature type="compositionally biased region" description="Polar residues" evidence="1">
    <location>
        <begin position="36"/>
        <end position="56"/>
    </location>
</feature>
<evidence type="ECO:0000313" key="3">
    <source>
        <dbReference type="WBParaSite" id="L893_g7463.t1"/>
    </source>
</evidence>
<accession>A0A1I8AN23</accession>
<evidence type="ECO:0000313" key="2">
    <source>
        <dbReference type="Proteomes" id="UP000095287"/>
    </source>
</evidence>
<name>A0A1I8AN23_9BILA</name>
<proteinExistence type="predicted"/>
<reference evidence="3" key="1">
    <citation type="submission" date="2016-11" db="UniProtKB">
        <authorList>
            <consortium name="WormBaseParasite"/>
        </authorList>
    </citation>
    <scope>IDENTIFICATION</scope>
</reference>
<keyword evidence="2" id="KW-1185">Reference proteome</keyword>
<organism evidence="2 3">
    <name type="scientific">Steinernema glaseri</name>
    <dbReference type="NCBI Taxonomy" id="37863"/>
    <lineage>
        <taxon>Eukaryota</taxon>
        <taxon>Metazoa</taxon>
        <taxon>Ecdysozoa</taxon>
        <taxon>Nematoda</taxon>
        <taxon>Chromadorea</taxon>
        <taxon>Rhabditida</taxon>
        <taxon>Tylenchina</taxon>
        <taxon>Panagrolaimomorpha</taxon>
        <taxon>Strongyloidoidea</taxon>
        <taxon>Steinernematidae</taxon>
        <taxon>Steinernema</taxon>
    </lineage>
</organism>
<dbReference type="WBParaSite" id="L893_g7463.t1">
    <property type="protein sequence ID" value="L893_g7463.t1"/>
    <property type="gene ID" value="L893_g7463"/>
</dbReference>
<dbReference type="Proteomes" id="UP000095287">
    <property type="component" value="Unplaced"/>
</dbReference>
<protein>
    <submittedName>
        <fullName evidence="3">t-SNARE coiled-coil homology domain-containing protein</fullName>
    </submittedName>
</protein>
<dbReference type="AlphaFoldDB" id="A0A1I8AN23"/>